<gene>
    <name evidence="2" type="ORF">CONPUDRAFT_83977</name>
</gene>
<evidence type="ECO:0000313" key="2">
    <source>
        <dbReference type="EMBL" id="EIW78671.1"/>
    </source>
</evidence>
<dbReference type="RefSeq" id="XP_007771662.1">
    <property type="nucleotide sequence ID" value="XM_007773472.1"/>
</dbReference>
<dbReference type="Proteomes" id="UP000053558">
    <property type="component" value="Unassembled WGS sequence"/>
</dbReference>
<evidence type="ECO:0000256" key="1">
    <source>
        <dbReference type="SAM" id="MobiDB-lite"/>
    </source>
</evidence>
<dbReference type="KEGG" id="cput:CONPUDRAFT_83977"/>
<name>A0A5M3MJ80_CONPW</name>
<dbReference type="EMBL" id="JH711582">
    <property type="protein sequence ID" value="EIW78671.1"/>
    <property type="molecule type" value="Genomic_DNA"/>
</dbReference>
<dbReference type="GeneID" id="19210692"/>
<proteinExistence type="predicted"/>
<feature type="compositionally biased region" description="Low complexity" evidence="1">
    <location>
        <begin position="14"/>
        <end position="27"/>
    </location>
</feature>
<protein>
    <submittedName>
        <fullName evidence="2">Uncharacterized protein</fullName>
    </submittedName>
</protein>
<evidence type="ECO:0000313" key="3">
    <source>
        <dbReference type="Proteomes" id="UP000053558"/>
    </source>
</evidence>
<accession>A0A5M3MJ80</accession>
<organism evidence="2 3">
    <name type="scientific">Coniophora puteana (strain RWD-64-598)</name>
    <name type="common">Brown rot fungus</name>
    <dbReference type="NCBI Taxonomy" id="741705"/>
    <lineage>
        <taxon>Eukaryota</taxon>
        <taxon>Fungi</taxon>
        <taxon>Dikarya</taxon>
        <taxon>Basidiomycota</taxon>
        <taxon>Agaricomycotina</taxon>
        <taxon>Agaricomycetes</taxon>
        <taxon>Agaricomycetidae</taxon>
        <taxon>Boletales</taxon>
        <taxon>Coniophorineae</taxon>
        <taxon>Coniophoraceae</taxon>
        <taxon>Coniophora</taxon>
    </lineage>
</organism>
<sequence>MHHACMGHMYSIASRSPPCRTPTTTSRQSFVRPRLRPADHDSSCTRPDSTSH</sequence>
<reference evidence="3" key="1">
    <citation type="journal article" date="2012" name="Science">
        <title>The Paleozoic origin of enzymatic lignin decomposition reconstructed from 31 fungal genomes.</title>
        <authorList>
            <person name="Floudas D."/>
            <person name="Binder M."/>
            <person name="Riley R."/>
            <person name="Barry K."/>
            <person name="Blanchette R.A."/>
            <person name="Henrissat B."/>
            <person name="Martinez A.T."/>
            <person name="Otillar R."/>
            <person name="Spatafora J.W."/>
            <person name="Yadav J.S."/>
            <person name="Aerts A."/>
            <person name="Benoit I."/>
            <person name="Boyd A."/>
            <person name="Carlson A."/>
            <person name="Copeland A."/>
            <person name="Coutinho P.M."/>
            <person name="de Vries R.P."/>
            <person name="Ferreira P."/>
            <person name="Findley K."/>
            <person name="Foster B."/>
            <person name="Gaskell J."/>
            <person name="Glotzer D."/>
            <person name="Gorecki P."/>
            <person name="Heitman J."/>
            <person name="Hesse C."/>
            <person name="Hori C."/>
            <person name="Igarashi K."/>
            <person name="Jurgens J.A."/>
            <person name="Kallen N."/>
            <person name="Kersten P."/>
            <person name="Kohler A."/>
            <person name="Kuees U."/>
            <person name="Kumar T.K.A."/>
            <person name="Kuo A."/>
            <person name="LaButti K."/>
            <person name="Larrondo L.F."/>
            <person name="Lindquist E."/>
            <person name="Ling A."/>
            <person name="Lombard V."/>
            <person name="Lucas S."/>
            <person name="Lundell T."/>
            <person name="Martin R."/>
            <person name="McLaughlin D.J."/>
            <person name="Morgenstern I."/>
            <person name="Morin E."/>
            <person name="Murat C."/>
            <person name="Nagy L.G."/>
            <person name="Nolan M."/>
            <person name="Ohm R.A."/>
            <person name="Patyshakuliyeva A."/>
            <person name="Rokas A."/>
            <person name="Ruiz-Duenas F.J."/>
            <person name="Sabat G."/>
            <person name="Salamov A."/>
            <person name="Samejima M."/>
            <person name="Schmutz J."/>
            <person name="Slot J.C."/>
            <person name="St John F."/>
            <person name="Stenlid J."/>
            <person name="Sun H."/>
            <person name="Sun S."/>
            <person name="Syed K."/>
            <person name="Tsang A."/>
            <person name="Wiebenga A."/>
            <person name="Young D."/>
            <person name="Pisabarro A."/>
            <person name="Eastwood D.C."/>
            <person name="Martin F."/>
            <person name="Cullen D."/>
            <person name="Grigoriev I.V."/>
            <person name="Hibbett D.S."/>
        </authorList>
    </citation>
    <scope>NUCLEOTIDE SEQUENCE [LARGE SCALE GENOMIC DNA]</scope>
    <source>
        <strain evidence="3">RWD-64-598 SS2</strain>
    </source>
</reference>
<comment type="caution">
    <text evidence="2">The sequence shown here is derived from an EMBL/GenBank/DDBJ whole genome shotgun (WGS) entry which is preliminary data.</text>
</comment>
<keyword evidence="3" id="KW-1185">Reference proteome</keyword>
<feature type="region of interest" description="Disordered" evidence="1">
    <location>
        <begin position="1"/>
        <end position="52"/>
    </location>
</feature>
<dbReference type="AlphaFoldDB" id="A0A5M3MJ80"/>
<feature type="compositionally biased region" description="Basic and acidic residues" evidence="1">
    <location>
        <begin position="36"/>
        <end position="52"/>
    </location>
</feature>